<dbReference type="EMBL" id="JAMFTS010000002">
    <property type="protein sequence ID" value="KAJ4794853.1"/>
    <property type="molecule type" value="Genomic_DNA"/>
</dbReference>
<dbReference type="InterPro" id="IPR045501">
    <property type="entry name" value="DUF6490"/>
</dbReference>
<feature type="transmembrane region" description="Helical" evidence="1">
    <location>
        <begin position="106"/>
        <end position="128"/>
    </location>
</feature>
<gene>
    <name evidence="2" type="ORF">LUZ62_046099</name>
</gene>
<keyword evidence="1" id="KW-1133">Transmembrane helix</keyword>
<sequence>MFLNSDSVENNFTPICSTINQLMDGSDWLPGVSSVLAIYQSKRDSWSVAFVMSAYFVVLLLFWCMQLYVRTTPYSAQRWKLKEAVWSLSTFLTAMSSYKVANLMPWPVALVVWGMSAAVSFGAFYEFFLHRKD</sequence>
<dbReference type="AlphaFoldDB" id="A0AAV8FVK0"/>
<protein>
    <submittedName>
        <fullName evidence="2">Uncharacterized protein</fullName>
    </submittedName>
</protein>
<dbReference type="Pfam" id="PF20100">
    <property type="entry name" value="DUF6490"/>
    <property type="match status" value="1"/>
</dbReference>
<accession>A0AAV8FVK0</accession>
<feature type="transmembrane region" description="Helical" evidence="1">
    <location>
        <begin position="46"/>
        <end position="69"/>
    </location>
</feature>
<dbReference type="PANTHER" id="PTHR46610">
    <property type="entry name" value="OS05G0181300 PROTEIN"/>
    <property type="match status" value="1"/>
</dbReference>
<keyword evidence="1" id="KW-0472">Membrane</keyword>
<name>A0AAV8FVK0_9POAL</name>
<evidence type="ECO:0000313" key="3">
    <source>
        <dbReference type="Proteomes" id="UP001140206"/>
    </source>
</evidence>
<keyword evidence="3" id="KW-1185">Reference proteome</keyword>
<dbReference type="Proteomes" id="UP001140206">
    <property type="component" value="Chromosome 2"/>
</dbReference>
<reference evidence="2" key="1">
    <citation type="submission" date="2022-08" db="EMBL/GenBank/DDBJ databases">
        <authorList>
            <person name="Marques A."/>
        </authorList>
    </citation>
    <scope>NUCLEOTIDE SEQUENCE</scope>
    <source>
        <strain evidence="2">RhyPub2mFocal</strain>
        <tissue evidence="2">Leaves</tissue>
    </source>
</reference>
<dbReference type="PANTHER" id="PTHR46610:SF3">
    <property type="entry name" value="OS01G0238200 PROTEIN"/>
    <property type="match status" value="1"/>
</dbReference>
<evidence type="ECO:0000313" key="2">
    <source>
        <dbReference type="EMBL" id="KAJ4794853.1"/>
    </source>
</evidence>
<comment type="caution">
    <text evidence="2">The sequence shown here is derived from an EMBL/GenBank/DDBJ whole genome shotgun (WGS) entry which is preliminary data.</text>
</comment>
<evidence type="ECO:0000256" key="1">
    <source>
        <dbReference type="SAM" id="Phobius"/>
    </source>
</evidence>
<proteinExistence type="predicted"/>
<keyword evidence="1" id="KW-0812">Transmembrane</keyword>
<organism evidence="2 3">
    <name type="scientific">Rhynchospora pubera</name>
    <dbReference type="NCBI Taxonomy" id="906938"/>
    <lineage>
        <taxon>Eukaryota</taxon>
        <taxon>Viridiplantae</taxon>
        <taxon>Streptophyta</taxon>
        <taxon>Embryophyta</taxon>
        <taxon>Tracheophyta</taxon>
        <taxon>Spermatophyta</taxon>
        <taxon>Magnoliopsida</taxon>
        <taxon>Liliopsida</taxon>
        <taxon>Poales</taxon>
        <taxon>Cyperaceae</taxon>
        <taxon>Cyperoideae</taxon>
        <taxon>Rhynchosporeae</taxon>
        <taxon>Rhynchospora</taxon>
    </lineage>
</organism>